<feature type="region of interest" description="Disordered" evidence="3">
    <location>
        <begin position="167"/>
        <end position="237"/>
    </location>
</feature>
<keyword evidence="4" id="KW-1133">Transmembrane helix</keyword>
<dbReference type="InterPro" id="IPR001611">
    <property type="entry name" value="Leu-rich_rpt"/>
</dbReference>
<dbReference type="SUPFAM" id="SSF52075">
    <property type="entry name" value="Outer arm dynein light chain 1"/>
    <property type="match status" value="1"/>
</dbReference>
<dbReference type="AlphaFoldDB" id="A0A1B6GPJ2"/>
<keyword evidence="4" id="KW-0812">Transmembrane</keyword>
<protein>
    <recommendedName>
        <fullName evidence="6">Leucine-rich repeat-containing protein 59</fullName>
    </recommendedName>
</protein>
<organism evidence="5">
    <name type="scientific">Cuerna arida</name>
    <dbReference type="NCBI Taxonomy" id="1464854"/>
    <lineage>
        <taxon>Eukaryota</taxon>
        <taxon>Metazoa</taxon>
        <taxon>Ecdysozoa</taxon>
        <taxon>Arthropoda</taxon>
        <taxon>Hexapoda</taxon>
        <taxon>Insecta</taxon>
        <taxon>Pterygota</taxon>
        <taxon>Neoptera</taxon>
        <taxon>Paraneoptera</taxon>
        <taxon>Hemiptera</taxon>
        <taxon>Auchenorrhyncha</taxon>
        <taxon>Membracoidea</taxon>
        <taxon>Cicadellidae</taxon>
        <taxon>Cicadellinae</taxon>
        <taxon>Proconiini</taxon>
        <taxon>Cuerna</taxon>
    </lineage>
</organism>
<dbReference type="Pfam" id="PF13855">
    <property type="entry name" value="LRR_8"/>
    <property type="match status" value="1"/>
</dbReference>
<evidence type="ECO:0000256" key="1">
    <source>
        <dbReference type="ARBA" id="ARBA00022614"/>
    </source>
</evidence>
<dbReference type="PANTHER" id="PTHR48051">
    <property type="match status" value="1"/>
</dbReference>
<feature type="compositionally biased region" description="Basic and acidic residues" evidence="3">
    <location>
        <begin position="167"/>
        <end position="183"/>
    </location>
</feature>
<feature type="transmembrane region" description="Helical" evidence="4">
    <location>
        <begin position="252"/>
        <end position="273"/>
    </location>
</feature>
<dbReference type="InterPro" id="IPR003591">
    <property type="entry name" value="Leu-rich_rpt_typical-subtyp"/>
</dbReference>
<dbReference type="PROSITE" id="PS51450">
    <property type="entry name" value="LRR"/>
    <property type="match status" value="2"/>
</dbReference>
<dbReference type="InterPro" id="IPR032675">
    <property type="entry name" value="LRR_dom_sf"/>
</dbReference>
<feature type="compositionally biased region" description="Polar residues" evidence="3">
    <location>
        <begin position="197"/>
        <end position="221"/>
    </location>
</feature>
<dbReference type="GO" id="GO:0005737">
    <property type="term" value="C:cytoplasm"/>
    <property type="evidence" value="ECO:0007669"/>
    <property type="project" value="TreeGrafter"/>
</dbReference>
<dbReference type="PRINTS" id="PR00019">
    <property type="entry name" value="LEURICHRPT"/>
</dbReference>
<dbReference type="EMBL" id="GECZ01005432">
    <property type="protein sequence ID" value="JAS64337.1"/>
    <property type="molecule type" value="Transcribed_RNA"/>
</dbReference>
<dbReference type="SMART" id="SM00369">
    <property type="entry name" value="LRR_TYP"/>
    <property type="match status" value="3"/>
</dbReference>
<evidence type="ECO:0000256" key="3">
    <source>
        <dbReference type="SAM" id="MobiDB-lite"/>
    </source>
</evidence>
<evidence type="ECO:0000256" key="2">
    <source>
        <dbReference type="ARBA" id="ARBA00022737"/>
    </source>
</evidence>
<reference evidence="5" key="1">
    <citation type="submission" date="2015-11" db="EMBL/GenBank/DDBJ databases">
        <title>De novo transcriptome assembly of four potential Pierce s Disease insect vectors from Arizona vineyards.</title>
        <authorList>
            <person name="Tassone E.E."/>
        </authorList>
    </citation>
    <scope>NUCLEOTIDE SEQUENCE</scope>
</reference>
<name>A0A1B6GPJ2_9HEMI</name>
<evidence type="ECO:0000313" key="5">
    <source>
        <dbReference type="EMBL" id="JAS64337.1"/>
    </source>
</evidence>
<dbReference type="InterPro" id="IPR050216">
    <property type="entry name" value="LRR_domain-containing"/>
</dbReference>
<accession>A0A1B6GPJ2</accession>
<keyword evidence="4" id="KW-0472">Membrane</keyword>
<keyword evidence="2" id="KW-0677">Repeat</keyword>
<dbReference type="PANTHER" id="PTHR48051:SF42">
    <property type="entry name" value="LEUCINE-RICH REPEAT-CONTAINING PROTEIN 18-LIKE"/>
    <property type="match status" value="1"/>
</dbReference>
<evidence type="ECO:0000256" key="4">
    <source>
        <dbReference type="SAM" id="Phobius"/>
    </source>
</evidence>
<keyword evidence="1" id="KW-0433">Leucine-rich repeat</keyword>
<sequence length="387" mass="43651">MAPKKNLMEHYEDGTLDLSLSSIQDIPVRDIVAIPKAINLDLSCNTIVTIPKSFASSLTRLVKLDLSKNQITALPENFGLLVNLKHLDLDNNRLESLPLSFGNLRSLRWLDLKCNPLMPRLAQIAGLCLDAKQCQAAARNVVAALRSTQEQVEAEISRLKEEQLKKEQLIEENSKREPKENQPSKKKKKKNNAANKTSNPALSNGLTNVSDEVKNGNSVKEGTSCKVPPVPNKKNAQKHGLLRKVGRLMGTLTKFLVMSSLIVVLCGFLLSLLDEDLYMVLRKKVTDWIQKNVPRHYLRHWDQGILVTKRAIENWSGQLIALSIYGFGRLQEYYGIISSDETVQQYLESIKSGWHITWIWLSETYASLPVYFNSVKQYIIELSGNKS</sequence>
<gene>
    <name evidence="5" type="ORF">g.10672</name>
</gene>
<evidence type="ECO:0008006" key="6">
    <source>
        <dbReference type="Google" id="ProtNLM"/>
    </source>
</evidence>
<proteinExistence type="predicted"/>
<dbReference type="Gene3D" id="3.80.10.10">
    <property type="entry name" value="Ribonuclease Inhibitor"/>
    <property type="match status" value="1"/>
</dbReference>